<dbReference type="EMBL" id="JACJTC010000023">
    <property type="protein sequence ID" value="MBD2615066.1"/>
    <property type="molecule type" value="Genomic_DNA"/>
</dbReference>
<dbReference type="Proteomes" id="UP000606396">
    <property type="component" value="Unassembled WGS sequence"/>
</dbReference>
<feature type="transmembrane region" description="Helical" evidence="1">
    <location>
        <begin position="140"/>
        <end position="162"/>
    </location>
</feature>
<feature type="transmembrane region" description="Helical" evidence="1">
    <location>
        <begin position="393"/>
        <end position="413"/>
    </location>
</feature>
<feature type="transmembrane region" description="Helical" evidence="1">
    <location>
        <begin position="360"/>
        <end position="381"/>
    </location>
</feature>
<feature type="transmembrane region" description="Helical" evidence="1">
    <location>
        <begin position="48"/>
        <end position="68"/>
    </location>
</feature>
<name>A0ABR8HIG2_NOSPU</name>
<dbReference type="InterPro" id="IPR036259">
    <property type="entry name" value="MFS_trans_sf"/>
</dbReference>
<comment type="caution">
    <text evidence="2">The sequence shown here is derived from an EMBL/GenBank/DDBJ whole genome shotgun (WGS) entry which is preliminary data.</text>
</comment>
<keyword evidence="1" id="KW-0472">Membrane</keyword>
<feature type="transmembrane region" description="Helical" evidence="1">
    <location>
        <begin position="330"/>
        <end position="348"/>
    </location>
</feature>
<organism evidence="2 3">
    <name type="scientific">Nostoc punctiforme FACHB-252</name>
    <dbReference type="NCBI Taxonomy" id="1357509"/>
    <lineage>
        <taxon>Bacteria</taxon>
        <taxon>Bacillati</taxon>
        <taxon>Cyanobacteriota</taxon>
        <taxon>Cyanophyceae</taxon>
        <taxon>Nostocales</taxon>
        <taxon>Nostocaceae</taxon>
        <taxon>Nostoc</taxon>
    </lineage>
</organism>
<dbReference type="Pfam" id="PF07690">
    <property type="entry name" value="MFS_1"/>
    <property type="match status" value="1"/>
</dbReference>
<feature type="transmembrane region" description="Helical" evidence="1">
    <location>
        <begin position="485"/>
        <end position="507"/>
    </location>
</feature>
<dbReference type="SUPFAM" id="SSF103473">
    <property type="entry name" value="MFS general substrate transporter"/>
    <property type="match status" value="1"/>
</dbReference>
<proteinExistence type="predicted"/>
<feature type="transmembrane region" description="Helical" evidence="1">
    <location>
        <begin position="183"/>
        <end position="204"/>
    </location>
</feature>
<reference evidence="2 3" key="1">
    <citation type="journal article" date="2020" name="ISME J.">
        <title>Comparative genomics reveals insights into cyanobacterial evolution and habitat adaptation.</title>
        <authorList>
            <person name="Chen M.Y."/>
            <person name="Teng W.K."/>
            <person name="Zhao L."/>
            <person name="Hu C.X."/>
            <person name="Zhou Y.K."/>
            <person name="Han B.P."/>
            <person name="Song L.R."/>
            <person name="Shu W.S."/>
        </authorList>
    </citation>
    <scope>NUCLEOTIDE SEQUENCE [LARGE SCALE GENOMIC DNA]</scope>
    <source>
        <strain evidence="2 3">FACHB-252</strain>
    </source>
</reference>
<keyword evidence="1" id="KW-0812">Transmembrane</keyword>
<feature type="transmembrane region" description="Helical" evidence="1">
    <location>
        <begin position="210"/>
        <end position="231"/>
    </location>
</feature>
<feature type="transmembrane region" description="Helical" evidence="1">
    <location>
        <begin position="455"/>
        <end position="479"/>
    </location>
</feature>
<feature type="transmembrane region" description="Helical" evidence="1">
    <location>
        <begin position="74"/>
        <end position="97"/>
    </location>
</feature>
<dbReference type="InterPro" id="IPR052528">
    <property type="entry name" value="Sugar_transport-like"/>
</dbReference>
<dbReference type="InterPro" id="IPR011701">
    <property type="entry name" value="MFS"/>
</dbReference>
<keyword evidence="3" id="KW-1185">Reference proteome</keyword>
<protein>
    <submittedName>
        <fullName evidence="2">MFS transporter</fullName>
    </submittedName>
</protein>
<dbReference type="PANTHER" id="PTHR23526:SF2">
    <property type="entry name" value="MAJOR FACILITATOR SUPERFAMILY (MFS) PROFILE DOMAIN-CONTAINING PROTEIN"/>
    <property type="match status" value="1"/>
</dbReference>
<dbReference type="RefSeq" id="WP_190951862.1">
    <property type="nucleotide sequence ID" value="NZ_JACJTC010000023.1"/>
</dbReference>
<dbReference type="Gene3D" id="1.20.1250.20">
    <property type="entry name" value="MFS general substrate transporter like domains"/>
    <property type="match status" value="2"/>
</dbReference>
<evidence type="ECO:0000313" key="3">
    <source>
        <dbReference type="Proteomes" id="UP000606396"/>
    </source>
</evidence>
<evidence type="ECO:0000256" key="1">
    <source>
        <dbReference type="SAM" id="Phobius"/>
    </source>
</evidence>
<gene>
    <name evidence="2" type="ORF">H6G94_27955</name>
</gene>
<feature type="transmembrane region" description="Helical" evidence="1">
    <location>
        <begin position="117"/>
        <end position="134"/>
    </location>
</feature>
<dbReference type="PANTHER" id="PTHR23526">
    <property type="entry name" value="INTEGRAL MEMBRANE TRANSPORT PROTEIN-RELATED"/>
    <property type="match status" value="1"/>
</dbReference>
<accession>A0ABR8HIG2</accession>
<evidence type="ECO:0000313" key="2">
    <source>
        <dbReference type="EMBL" id="MBD2615066.1"/>
    </source>
</evidence>
<keyword evidence="1" id="KW-1133">Transmembrane helix</keyword>
<sequence>MDFVPVEISTPINLEIAQITTPQVIISPTPRIPKDAIRRSLKASTVDSVLAAVYSIGTSGILLANLLVELDASPVIFGMLSSIPMLVNLIQPLGAYLSERSTSRFQYALRTHGIARVLWVILVIAIAATSWGVLNHNYLVILTLLILLLSNLLAGLGTPSWLSWMATIVPRRLRGRYFGIRNSAASLTNLICVPIAGLAVSHWYGGVVQGYGVILFLSMIFGIVGLGCQYFQADMNPLSQNTHVGKFPQTSEIQSDTTKKEELQPQGELDMGHGELGIGHGEHSTASMPNQKGMEFSDTLNKSAQVTQLIYTPLKPVNFSIWKNSNFLKFLLYFGLWTLAFNLSAPFFNLYMLDTLDLNVGYVTIYTSLQAGANLLMLIVWGKLADKIGNRPILLFGGILLATIPLLWLGIGINQLDIWLWLPLLHILAGGTGAAMDLCNNNIQLGIAPIKNQSIYFAIAAAVAGASGALGTTIGSFILQFTQSGGLLALFTLSTVFRLTALIPLIFTQEPGK</sequence>